<dbReference type="EMBL" id="GG662656">
    <property type="protein sequence ID" value="EAR97851.1"/>
    <property type="molecule type" value="Genomic_DNA"/>
</dbReference>
<proteinExistence type="predicted"/>
<dbReference type="STRING" id="312017.I7M1V4"/>
<evidence type="ECO:0000256" key="1">
    <source>
        <dbReference type="ARBA" id="ARBA00022737"/>
    </source>
</evidence>
<dbReference type="HOGENOM" id="CLU_793411_0_0_1"/>
<keyword evidence="4" id="KW-1185">Reference proteome</keyword>
<name>I7M1V4_TETTS</name>
<protein>
    <submittedName>
        <fullName evidence="3">Kinase domain protein</fullName>
    </submittedName>
</protein>
<dbReference type="Gene3D" id="2.20.110.10">
    <property type="entry name" value="Histone H3 K4-specific methyltransferase SET7/9 N-terminal domain"/>
    <property type="match status" value="3"/>
</dbReference>
<reference evidence="4" key="1">
    <citation type="journal article" date="2006" name="PLoS Biol.">
        <title>Macronuclear genome sequence of the ciliate Tetrahymena thermophila, a model eukaryote.</title>
        <authorList>
            <person name="Eisen J.A."/>
            <person name="Coyne R.S."/>
            <person name="Wu M."/>
            <person name="Wu D."/>
            <person name="Thiagarajan M."/>
            <person name="Wortman J.R."/>
            <person name="Badger J.H."/>
            <person name="Ren Q."/>
            <person name="Amedeo P."/>
            <person name="Jones K.M."/>
            <person name="Tallon L.J."/>
            <person name="Delcher A.L."/>
            <person name="Salzberg S.L."/>
            <person name="Silva J.C."/>
            <person name="Haas B.J."/>
            <person name="Majoros W.H."/>
            <person name="Farzad M."/>
            <person name="Carlton J.M."/>
            <person name="Smith R.K. Jr."/>
            <person name="Garg J."/>
            <person name="Pearlman R.E."/>
            <person name="Karrer K.M."/>
            <person name="Sun L."/>
            <person name="Manning G."/>
            <person name="Elde N.C."/>
            <person name="Turkewitz A.P."/>
            <person name="Asai D.J."/>
            <person name="Wilkes D.E."/>
            <person name="Wang Y."/>
            <person name="Cai H."/>
            <person name="Collins K."/>
            <person name="Stewart B.A."/>
            <person name="Lee S.R."/>
            <person name="Wilamowska K."/>
            <person name="Weinberg Z."/>
            <person name="Ruzzo W.L."/>
            <person name="Wloga D."/>
            <person name="Gaertig J."/>
            <person name="Frankel J."/>
            <person name="Tsao C.-C."/>
            <person name="Gorovsky M.A."/>
            <person name="Keeling P.J."/>
            <person name="Waller R.F."/>
            <person name="Patron N.J."/>
            <person name="Cherry J.M."/>
            <person name="Stover N.A."/>
            <person name="Krieger C.J."/>
            <person name="del Toro C."/>
            <person name="Ryder H.F."/>
            <person name="Williamson S.C."/>
            <person name="Barbeau R.A."/>
            <person name="Hamilton E.P."/>
            <person name="Orias E."/>
        </authorList>
    </citation>
    <scope>NUCLEOTIDE SEQUENCE [LARGE SCALE GENOMIC DNA]</scope>
    <source>
        <strain evidence="4">SB210</strain>
    </source>
</reference>
<gene>
    <name evidence="3" type="ORF">TTHERM_00277360</name>
</gene>
<evidence type="ECO:0000313" key="3">
    <source>
        <dbReference type="EMBL" id="EAR97851.1"/>
    </source>
</evidence>
<keyword evidence="3" id="KW-0418">Kinase</keyword>
<dbReference type="Proteomes" id="UP000009168">
    <property type="component" value="Unassembled WGS sequence"/>
</dbReference>
<organism evidence="3 4">
    <name type="scientific">Tetrahymena thermophila (strain SB210)</name>
    <dbReference type="NCBI Taxonomy" id="312017"/>
    <lineage>
        <taxon>Eukaryota</taxon>
        <taxon>Sar</taxon>
        <taxon>Alveolata</taxon>
        <taxon>Ciliophora</taxon>
        <taxon>Intramacronucleata</taxon>
        <taxon>Oligohymenophorea</taxon>
        <taxon>Hymenostomatida</taxon>
        <taxon>Tetrahymenina</taxon>
        <taxon>Tetrahymenidae</taxon>
        <taxon>Tetrahymena</taxon>
    </lineage>
</organism>
<feature type="region of interest" description="Disordered" evidence="2">
    <location>
        <begin position="39"/>
        <end position="60"/>
    </location>
</feature>
<dbReference type="eggNOG" id="KOG0231">
    <property type="taxonomic scope" value="Eukaryota"/>
</dbReference>
<dbReference type="GO" id="GO:0016301">
    <property type="term" value="F:kinase activity"/>
    <property type="evidence" value="ECO:0007669"/>
    <property type="project" value="UniProtKB-KW"/>
</dbReference>
<dbReference type="PANTHER" id="PTHR43215">
    <property type="entry name" value="RADIAL SPOKE HEAD 1 HOMOLOG"/>
    <property type="match status" value="1"/>
</dbReference>
<dbReference type="PANTHER" id="PTHR43215:SF14">
    <property type="entry name" value="RADIAL SPOKE HEAD 1 HOMOLOG"/>
    <property type="match status" value="1"/>
</dbReference>
<sequence>MGIVNSCEKSTRQVDNEVYLNATGGSQCSNRKTLQQTSTLQTQGQNKENQAKQPTNKSNSYLKQHQENISPIQELTTEESKNSKSAYSKMFDKGLIESNALKVLKIEQNETKLLNSMYSNNLLNSTALYDCQRNRSSYSQHVVGSVQSNLLQQNNSYMNCSQAQFIEKEGIKSSRPSLNQQSMTRSTHSTSLYVANERKRVKEIYEDGSVYEGQVLNGLRDGQGTFTYSNQGAKYVGQWLKGNIEGYGILFFSDNRVAYEGQWRENKFNGNGVVYNENHSKRQSKIVGFDYKSFDNIEEEWFKYDGNFVDDQKDGLGTLYLKNGEKFVGNFHKDAVNGNGAFYLIDGTIILGVWDNNNLVQETTRIKSC</sequence>
<accession>I7M1V4</accession>
<dbReference type="GeneID" id="7827545"/>
<feature type="compositionally biased region" description="Polar residues" evidence="2">
    <location>
        <begin position="44"/>
        <end position="60"/>
    </location>
</feature>
<evidence type="ECO:0000313" key="4">
    <source>
        <dbReference type="Proteomes" id="UP000009168"/>
    </source>
</evidence>
<dbReference type="InParanoid" id="I7M1V4"/>
<dbReference type="SUPFAM" id="SSF82185">
    <property type="entry name" value="Histone H3 K4-specific methyltransferase SET7/9 N-terminal domain"/>
    <property type="match status" value="2"/>
</dbReference>
<keyword evidence="1" id="KW-0677">Repeat</keyword>
<evidence type="ECO:0000256" key="2">
    <source>
        <dbReference type="SAM" id="MobiDB-lite"/>
    </source>
</evidence>
<dbReference type="AlphaFoldDB" id="I7M1V4"/>
<dbReference type="Pfam" id="PF02493">
    <property type="entry name" value="MORN"/>
    <property type="match status" value="4"/>
</dbReference>
<dbReference type="KEGG" id="tet:TTHERM_00277360"/>
<dbReference type="OrthoDB" id="300500at2759"/>
<dbReference type="InterPro" id="IPR003409">
    <property type="entry name" value="MORN"/>
</dbReference>
<dbReference type="SMART" id="SM00698">
    <property type="entry name" value="MORN"/>
    <property type="match status" value="4"/>
</dbReference>
<dbReference type="RefSeq" id="XP_001018096.1">
    <property type="nucleotide sequence ID" value="XM_001018096.1"/>
</dbReference>
<dbReference type="OMA" id="EGQWREN"/>
<keyword evidence="3" id="KW-0808">Transferase</keyword>